<protein>
    <submittedName>
        <fullName evidence="1">DUF488 domain-containing protein</fullName>
    </submittedName>
</protein>
<dbReference type="PANTHER" id="PTHR39337:SF1">
    <property type="entry name" value="BLR5642 PROTEIN"/>
    <property type="match status" value="1"/>
</dbReference>
<dbReference type="InterPro" id="IPR007438">
    <property type="entry name" value="DUF488"/>
</dbReference>
<dbReference type="InterPro" id="IPR014519">
    <property type="entry name" value="UCP024492"/>
</dbReference>
<dbReference type="Pfam" id="PF04343">
    <property type="entry name" value="DUF488"/>
    <property type="match status" value="1"/>
</dbReference>
<keyword evidence="2" id="KW-1185">Reference proteome</keyword>
<dbReference type="PIRSF" id="PIRSF024492">
    <property type="entry name" value="UCP024492"/>
    <property type="match status" value="1"/>
</dbReference>
<evidence type="ECO:0000313" key="1">
    <source>
        <dbReference type="EMBL" id="WOO33806.1"/>
    </source>
</evidence>
<gene>
    <name evidence="1" type="ORF">P4826_07015</name>
</gene>
<dbReference type="PANTHER" id="PTHR39337">
    <property type="entry name" value="BLR5642 PROTEIN"/>
    <property type="match status" value="1"/>
</dbReference>
<proteinExistence type="predicted"/>
<accession>A0ABZ0J8V7</accession>
<dbReference type="RefSeq" id="WP_317703138.1">
    <property type="nucleotide sequence ID" value="NZ_CP136921.1"/>
</dbReference>
<dbReference type="EMBL" id="CP136921">
    <property type="protein sequence ID" value="WOO33806.1"/>
    <property type="molecule type" value="Genomic_DNA"/>
</dbReference>
<reference evidence="1 2" key="1">
    <citation type="submission" date="2023-03" db="EMBL/GenBank/DDBJ databases">
        <title>Diaphorobacter basophil sp. nov., isolated from a sewage-treatment plant.</title>
        <authorList>
            <person name="Yang K."/>
        </authorList>
    </citation>
    <scope>NUCLEOTIDE SEQUENCE [LARGE SCALE GENOMIC DNA]</scope>
    <source>
        <strain evidence="1 2">Y-1</strain>
    </source>
</reference>
<name>A0ABZ0J8V7_9BURK</name>
<organism evidence="1 2">
    <name type="scientific">Diaphorobacter limosus</name>
    <dbReference type="NCBI Taxonomy" id="3036128"/>
    <lineage>
        <taxon>Bacteria</taxon>
        <taxon>Pseudomonadati</taxon>
        <taxon>Pseudomonadota</taxon>
        <taxon>Betaproteobacteria</taxon>
        <taxon>Burkholderiales</taxon>
        <taxon>Comamonadaceae</taxon>
        <taxon>Diaphorobacter</taxon>
    </lineage>
</organism>
<sequence length="194" mass="20806">MMPTVYTVGHSNHSLADFLALLAQVDVQCLVDIRKLTGSRAQPQFNADALAAALATQGVGYLHLAALGGLRGRSPGMDGQRNGWWSNASFHRYADYACTEAFAQGLQQLLMLSEQKRCALMCAEAVWWRCHRRIVADHLLAHGCQVLHIMGLGKVEPAHLSAGAVVGEQGMVSYPGGDCNRVGLTPPGRAEGTP</sequence>
<evidence type="ECO:0000313" key="2">
    <source>
        <dbReference type="Proteomes" id="UP001303211"/>
    </source>
</evidence>
<dbReference type="Proteomes" id="UP001303211">
    <property type="component" value="Chromosome"/>
</dbReference>